<dbReference type="Pfam" id="PF07992">
    <property type="entry name" value="Pyr_redox_2"/>
    <property type="match status" value="1"/>
</dbReference>
<evidence type="ECO:0000256" key="1">
    <source>
        <dbReference type="ARBA" id="ARBA00001974"/>
    </source>
</evidence>
<keyword evidence="9" id="KW-0411">Iron-sulfur</keyword>
<evidence type="ECO:0000256" key="11">
    <source>
        <dbReference type="SAM" id="MobiDB-lite"/>
    </source>
</evidence>
<keyword evidence="5" id="KW-0274">FAD</keyword>
<dbReference type="KEGG" id="nano:G5V58_12895"/>
<feature type="domain" description="4Fe-4S ferredoxin-type" evidence="12">
    <location>
        <begin position="37"/>
        <end position="66"/>
    </location>
</feature>
<evidence type="ECO:0000259" key="12">
    <source>
        <dbReference type="PROSITE" id="PS51379"/>
    </source>
</evidence>
<evidence type="ECO:0000256" key="7">
    <source>
        <dbReference type="ARBA" id="ARBA00023002"/>
    </source>
</evidence>
<evidence type="ECO:0000256" key="8">
    <source>
        <dbReference type="ARBA" id="ARBA00023004"/>
    </source>
</evidence>
<sequence length="429" mass="45003">MPYVVTQPCCADASCVTACPVNCIHPAPGEPGFATTEMVFIDAATCVGCGACVTACPVGAIVPDHALRPDQRPFVELAAEYYDVFPHADRTPVALVPPPRRPVARDLRVAVVGAGPAGLHTADELLRHPGVGVDVYDRRREPHGLARYGVAPDHVDTRGIARLFEVIAAQPGFRYRLGVEVRSRADLPEAYDAVVWATGASADRALGVPGDEGVLGATTLARWANGDPEVALALPAVERAVVVGAGNVALDTARLLVGPRVGATEVSVLGRRGVEHAALTTPELVGLAGLEGVDVLLRSAPPEGRGVRERLLTDLAARRPTGRPRIVLRFDAPVTAVLPSGVRLADGEELAADLVVGAVGHEHQPVAHERGRLRPGEYVAGWAKRGPRGFLGTTRADAQESVATLLDDVEAGRLSPSRPHRPRASASSS</sequence>
<dbReference type="PROSITE" id="PS51379">
    <property type="entry name" value="4FE4S_FER_2"/>
    <property type="match status" value="2"/>
</dbReference>
<reference evidence="13 14" key="1">
    <citation type="submission" date="2020-02" db="EMBL/GenBank/DDBJ databases">
        <title>Full genome sequence of Nocardioides sp. R-3366.</title>
        <authorList>
            <person name="Im W.-T."/>
        </authorList>
    </citation>
    <scope>NUCLEOTIDE SEQUENCE [LARGE SCALE GENOMIC DNA]</scope>
    <source>
        <strain evidence="13 14">R-3366</strain>
    </source>
</reference>
<gene>
    <name evidence="13" type="ORF">G5V58_12895</name>
</gene>
<protein>
    <recommendedName>
        <fullName evidence="2">ferredoxin--NADP(+) reductase</fullName>
        <ecNumber evidence="2">1.18.1.2</ecNumber>
    </recommendedName>
</protein>
<evidence type="ECO:0000313" key="14">
    <source>
        <dbReference type="Proteomes" id="UP000502996"/>
    </source>
</evidence>
<accession>A0A6G6WEA0</accession>
<dbReference type="InterPro" id="IPR055275">
    <property type="entry name" value="Ferredox_Rdtase"/>
</dbReference>
<evidence type="ECO:0000256" key="9">
    <source>
        <dbReference type="ARBA" id="ARBA00023014"/>
    </source>
</evidence>
<dbReference type="PROSITE" id="PS00198">
    <property type="entry name" value="4FE4S_FER_1"/>
    <property type="match status" value="1"/>
</dbReference>
<dbReference type="CDD" id="cd04410">
    <property type="entry name" value="DMSOR_beta-like"/>
    <property type="match status" value="1"/>
</dbReference>
<proteinExistence type="predicted"/>
<evidence type="ECO:0000256" key="4">
    <source>
        <dbReference type="ARBA" id="ARBA00022723"/>
    </source>
</evidence>
<keyword evidence="14" id="KW-1185">Reference proteome</keyword>
<organism evidence="13 14">
    <name type="scientific">Nocardioides anomalus</name>
    <dbReference type="NCBI Taxonomy" id="2712223"/>
    <lineage>
        <taxon>Bacteria</taxon>
        <taxon>Bacillati</taxon>
        <taxon>Actinomycetota</taxon>
        <taxon>Actinomycetes</taxon>
        <taxon>Propionibacteriales</taxon>
        <taxon>Nocardioidaceae</taxon>
        <taxon>Nocardioides</taxon>
    </lineage>
</organism>
<keyword evidence="6" id="KW-0521">NADP</keyword>
<dbReference type="SUPFAM" id="SSF54862">
    <property type="entry name" value="4Fe-4S ferredoxins"/>
    <property type="match status" value="1"/>
</dbReference>
<dbReference type="Proteomes" id="UP000502996">
    <property type="component" value="Chromosome"/>
</dbReference>
<dbReference type="InterPro" id="IPR036188">
    <property type="entry name" value="FAD/NAD-bd_sf"/>
</dbReference>
<dbReference type="GO" id="GO:0046872">
    <property type="term" value="F:metal ion binding"/>
    <property type="evidence" value="ECO:0007669"/>
    <property type="project" value="UniProtKB-KW"/>
</dbReference>
<dbReference type="GO" id="GO:0004324">
    <property type="term" value="F:ferredoxin-NADP+ reductase activity"/>
    <property type="evidence" value="ECO:0007669"/>
    <property type="project" value="UniProtKB-EC"/>
</dbReference>
<comment type="cofactor">
    <cofactor evidence="1">
        <name>FAD</name>
        <dbReference type="ChEBI" id="CHEBI:57692"/>
    </cofactor>
</comment>
<dbReference type="Gene3D" id="3.50.50.60">
    <property type="entry name" value="FAD/NAD(P)-binding domain"/>
    <property type="match status" value="2"/>
</dbReference>
<dbReference type="SUPFAM" id="SSF51971">
    <property type="entry name" value="Nucleotide-binding domain"/>
    <property type="match status" value="1"/>
</dbReference>
<feature type="region of interest" description="Disordered" evidence="11">
    <location>
        <begin position="407"/>
        <end position="429"/>
    </location>
</feature>
<evidence type="ECO:0000256" key="3">
    <source>
        <dbReference type="ARBA" id="ARBA00022630"/>
    </source>
</evidence>
<dbReference type="RefSeq" id="WP_165233240.1">
    <property type="nucleotide sequence ID" value="NZ_CP049257.1"/>
</dbReference>
<dbReference type="EMBL" id="CP049257">
    <property type="protein sequence ID" value="QIG43539.1"/>
    <property type="molecule type" value="Genomic_DNA"/>
</dbReference>
<dbReference type="InterPro" id="IPR023753">
    <property type="entry name" value="FAD/NAD-binding_dom"/>
</dbReference>
<evidence type="ECO:0000313" key="13">
    <source>
        <dbReference type="EMBL" id="QIG43539.1"/>
    </source>
</evidence>
<dbReference type="PANTHER" id="PTHR48467">
    <property type="entry name" value="GLUTAMATE SYNTHASE 1 [NADH], CHLOROPLASTIC-LIKE"/>
    <property type="match status" value="1"/>
</dbReference>
<dbReference type="PRINTS" id="PR00419">
    <property type="entry name" value="ADXRDTASE"/>
</dbReference>
<dbReference type="EC" id="1.18.1.2" evidence="2"/>
<keyword evidence="3" id="KW-0285">Flavoprotein</keyword>
<dbReference type="Pfam" id="PF00037">
    <property type="entry name" value="Fer4"/>
    <property type="match status" value="1"/>
</dbReference>
<dbReference type="Gene3D" id="3.40.50.720">
    <property type="entry name" value="NAD(P)-binding Rossmann-like Domain"/>
    <property type="match status" value="1"/>
</dbReference>
<evidence type="ECO:0000256" key="10">
    <source>
        <dbReference type="ARBA" id="ARBA00047776"/>
    </source>
</evidence>
<keyword evidence="8" id="KW-0408">Iron</keyword>
<dbReference type="GO" id="GO:0051536">
    <property type="term" value="F:iron-sulfur cluster binding"/>
    <property type="evidence" value="ECO:0007669"/>
    <property type="project" value="UniProtKB-KW"/>
</dbReference>
<dbReference type="Gene3D" id="3.30.70.20">
    <property type="match status" value="1"/>
</dbReference>
<keyword evidence="7" id="KW-0560">Oxidoreductase</keyword>
<keyword evidence="4" id="KW-0479">Metal-binding</keyword>
<evidence type="ECO:0000256" key="6">
    <source>
        <dbReference type="ARBA" id="ARBA00022857"/>
    </source>
</evidence>
<dbReference type="AlphaFoldDB" id="A0A6G6WEA0"/>
<feature type="domain" description="4Fe-4S ferredoxin-type" evidence="12">
    <location>
        <begin position="1"/>
        <end position="29"/>
    </location>
</feature>
<dbReference type="PANTHER" id="PTHR48467:SF1">
    <property type="entry name" value="GLUTAMATE SYNTHASE 1 [NADH], CHLOROPLASTIC-LIKE"/>
    <property type="match status" value="1"/>
</dbReference>
<evidence type="ECO:0000256" key="5">
    <source>
        <dbReference type="ARBA" id="ARBA00022827"/>
    </source>
</evidence>
<dbReference type="InterPro" id="IPR017900">
    <property type="entry name" value="4Fe4S_Fe_S_CS"/>
</dbReference>
<comment type="catalytic activity">
    <reaction evidence="10">
        <text>2 reduced [2Fe-2S]-[ferredoxin] + NADP(+) + H(+) = 2 oxidized [2Fe-2S]-[ferredoxin] + NADPH</text>
        <dbReference type="Rhea" id="RHEA:20125"/>
        <dbReference type="Rhea" id="RHEA-COMP:10000"/>
        <dbReference type="Rhea" id="RHEA-COMP:10001"/>
        <dbReference type="ChEBI" id="CHEBI:15378"/>
        <dbReference type="ChEBI" id="CHEBI:33737"/>
        <dbReference type="ChEBI" id="CHEBI:33738"/>
        <dbReference type="ChEBI" id="CHEBI:57783"/>
        <dbReference type="ChEBI" id="CHEBI:58349"/>
        <dbReference type="EC" id="1.18.1.2"/>
    </reaction>
</comment>
<name>A0A6G6WEA0_9ACTN</name>
<evidence type="ECO:0000256" key="2">
    <source>
        <dbReference type="ARBA" id="ARBA00013223"/>
    </source>
</evidence>
<dbReference type="InterPro" id="IPR017896">
    <property type="entry name" value="4Fe4S_Fe-S-bd"/>
</dbReference>